<evidence type="ECO:0000256" key="5">
    <source>
        <dbReference type="SAM" id="Phobius"/>
    </source>
</evidence>
<dbReference type="OrthoDB" id="6537807at2759"/>
<dbReference type="EMBL" id="BMAW01008554">
    <property type="protein sequence ID" value="GFT09064.1"/>
    <property type="molecule type" value="Genomic_DNA"/>
</dbReference>
<evidence type="ECO:0000313" key="7">
    <source>
        <dbReference type="EMBL" id="GFT09064.1"/>
    </source>
</evidence>
<sequence length="351" mass="38793">GNFFLNVSNVFQKLLLCFDAFNEAMKFPVKFARFSVSMGNSEEKKRCEIPAVRYVFALCSLLGLCAAYAMRNNISVAIVAMVNGTAVYEDSTNNISSKECLISEPSTNLTGSAKDALKEGTFIWSTNMQGVILGAFFYGYCISQIPGGRLAEIFSGKWVLGISILITAFLSLLTPLAAHYGVGYLITIRALQGLAQGVTLPVMSYMVGQWAPDSEKGIINTVVHAGINVGTLVAMPLVGFLCESDLFEGWPSAFYITGMIGCVWFILWCILVTDSPKNHPFISTKEQKYISSNQKMNLSKELPPLPWKKILTSVPFWAVVISKTCQDWSFYTIMTDLPTYFSTILHFPIEE</sequence>
<name>A0A8X6NDD1_NEPPI</name>
<dbReference type="InterPro" id="IPR050382">
    <property type="entry name" value="MFS_Na/Anion_cotransporter"/>
</dbReference>
<evidence type="ECO:0000256" key="2">
    <source>
        <dbReference type="ARBA" id="ARBA00022692"/>
    </source>
</evidence>
<dbReference type="AlphaFoldDB" id="A0A8X6NDD1"/>
<accession>A0A8X6NDD1</accession>
<dbReference type="Pfam" id="PF07690">
    <property type="entry name" value="MFS_1"/>
    <property type="match status" value="1"/>
</dbReference>
<evidence type="ECO:0000256" key="1">
    <source>
        <dbReference type="ARBA" id="ARBA00004141"/>
    </source>
</evidence>
<keyword evidence="3 5" id="KW-1133">Transmembrane helix</keyword>
<comment type="caution">
    <text evidence="7">The sequence shown here is derived from an EMBL/GenBank/DDBJ whole genome shotgun (WGS) entry which is preliminary data.</text>
</comment>
<feature type="transmembrane region" description="Helical" evidence="5">
    <location>
        <begin position="154"/>
        <end position="178"/>
    </location>
</feature>
<feature type="transmembrane region" description="Helical" evidence="5">
    <location>
        <begin position="253"/>
        <end position="273"/>
    </location>
</feature>
<feature type="transmembrane region" description="Helical" evidence="5">
    <location>
        <begin position="51"/>
        <end position="70"/>
    </location>
</feature>
<keyword evidence="4 5" id="KW-0472">Membrane</keyword>
<reference evidence="7" key="1">
    <citation type="submission" date="2020-08" db="EMBL/GenBank/DDBJ databases">
        <title>Multicomponent nature underlies the extraordinary mechanical properties of spider dragline silk.</title>
        <authorList>
            <person name="Kono N."/>
            <person name="Nakamura H."/>
            <person name="Mori M."/>
            <person name="Yoshida Y."/>
            <person name="Ohtoshi R."/>
            <person name="Malay A.D."/>
            <person name="Moran D.A.P."/>
            <person name="Tomita M."/>
            <person name="Numata K."/>
            <person name="Arakawa K."/>
        </authorList>
    </citation>
    <scope>NUCLEOTIDE SEQUENCE</scope>
</reference>
<dbReference type="GO" id="GO:0016020">
    <property type="term" value="C:membrane"/>
    <property type="evidence" value="ECO:0007669"/>
    <property type="project" value="UniProtKB-SubCell"/>
</dbReference>
<feature type="non-terminal residue" evidence="7">
    <location>
        <position position="1"/>
    </location>
</feature>
<evidence type="ECO:0000256" key="4">
    <source>
        <dbReference type="ARBA" id="ARBA00023136"/>
    </source>
</evidence>
<comment type="subcellular location">
    <subcellularLocation>
        <location evidence="1">Membrane</location>
        <topology evidence="1">Multi-pass membrane protein</topology>
    </subcellularLocation>
</comment>
<dbReference type="InterPro" id="IPR011701">
    <property type="entry name" value="MFS"/>
</dbReference>
<dbReference type="PANTHER" id="PTHR11662:SF399">
    <property type="entry name" value="FI19708P1-RELATED"/>
    <property type="match status" value="1"/>
</dbReference>
<dbReference type="InterPro" id="IPR020846">
    <property type="entry name" value="MFS_dom"/>
</dbReference>
<organism evidence="7 8">
    <name type="scientific">Nephila pilipes</name>
    <name type="common">Giant wood spider</name>
    <name type="synonym">Nephila maculata</name>
    <dbReference type="NCBI Taxonomy" id="299642"/>
    <lineage>
        <taxon>Eukaryota</taxon>
        <taxon>Metazoa</taxon>
        <taxon>Ecdysozoa</taxon>
        <taxon>Arthropoda</taxon>
        <taxon>Chelicerata</taxon>
        <taxon>Arachnida</taxon>
        <taxon>Araneae</taxon>
        <taxon>Araneomorphae</taxon>
        <taxon>Entelegynae</taxon>
        <taxon>Araneoidea</taxon>
        <taxon>Nephilidae</taxon>
        <taxon>Nephila</taxon>
    </lineage>
</organism>
<dbReference type="Gene3D" id="1.20.1250.20">
    <property type="entry name" value="MFS general substrate transporter like domains"/>
    <property type="match status" value="1"/>
</dbReference>
<dbReference type="GO" id="GO:0022857">
    <property type="term" value="F:transmembrane transporter activity"/>
    <property type="evidence" value="ECO:0007669"/>
    <property type="project" value="InterPro"/>
</dbReference>
<evidence type="ECO:0000259" key="6">
    <source>
        <dbReference type="PROSITE" id="PS50850"/>
    </source>
</evidence>
<dbReference type="InterPro" id="IPR036259">
    <property type="entry name" value="MFS_trans_sf"/>
</dbReference>
<feature type="transmembrane region" description="Helical" evidence="5">
    <location>
        <begin position="184"/>
        <end position="206"/>
    </location>
</feature>
<proteinExistence type="predicted"/>
<protein>
    <recommendedName>
        <fullName evidence="6">Major facilitator superfamily (MFS) profile domain-containing protein</fullName>
    </recommendedName>
</protein>
<feature type="transmembrane region" description="Helical" evidence="5">
    <location>
        <begin position="122"/>
        <end position="142"/>
    </location>
</feature>
<keyword evidence="8" id="KW-1185">Reference proteome</keyword>
<dbReference type="GO" id="GO:0006820">
    <property type="term" value="P:monoatomic anion transport"/>
    <property type="evidence" value="ECO:0007669"/>
    <property type="project" value="TreeGrafter"/>
</dbReference>
<keyword evidence="2 5" id="KW-0812">Transmembrane</keyword>
<evidence type="ECO:0000313" key="8">
    <source>
        <dbReference type="Proteomes" id="UP000887013"/>
    </source>
</evidence>
<gene>
    <name evidence="7" type="primary">Slc17a5</name>
    <name evidence="7" type="ORF">NPIL_157211</name>
</gene>
<dbReference type="FunFam" id="1.20.1250.20:FF:000532">
    <property type="entry name" value="SLC (SoLute Carrier) homolog"/>
    <property type="match status" value="1"/>
</dbReference>
<dbReference type="SUPFAM" id="SSF103473">
    <property type="entry name" value="MFS general substrate transporter"/>
    <property type="match status" value="1"/>
</dbReference>
<dbReference type="Proteomes" id="UP000887013">
    <property type="component" value="Unassembled WGS sequence"/>
</dbReference>
<feature type="domain" description="Major facilitator superfamily (MFS) profile" evidence="6">
    <location>
        <begin position="77"/>
        <end position="351"/>
    </location>
</feature>
<feature type="non-terminal residue" evidence="7">
    <location>
        <position position="351"/>
    </location>
</feature>
<feature type="transmembrane region" description="Helical" evidence="5">
    <location>
        <begin position="218"/>
        <end position="241"/>
    </location>
</feature>
<evidence type="ECO:0000256" key="3">
    <source>
        <dbReference type="ARBA" id="ARBA00022989"/>
    </source>
</evidence>
<dbReference type="PANTHER" id="PTHR11662">
    <property type="entry name" value="SOLUTE CARRIER FAMILY 17"/>
    <property type="match status" value="1"/>
</dbReference>
<dbReference type="PROSITE" id="PS50850">
    <property type="entry name" value="MFS"/>
    <property type="match status" value="1"/>
</dbReference>